<dbReference type="PRINTS" id="PR01854">
    <property type="entry name" value="BR22PROTEIN"/>
</dbReference>
<dbReference type="Pfam" id="PF08524">
    <property type="entry name" value="rRNA_processing"/>
    <property type="match status" value="1"/>
</dbReference>
<feature type="region of interest" description="Disordered" evidence="2">
    <location>
        <begin position="1"/>
        <end position="74"/>
    </location>
</feature>
<dbReference type="Proteomes" id="UP001307889">
    <property type="component" value="Chromosome 5"/>
</dbReference>
<keyword evidence="1" id="KW-0175">Coiled coil</keyword>
<feature type="compositionally biased region" description="Basic and acidic residues" evidence="2">
    <location>
        <begin position="58"/>
        <end position="73"/>
    </location>
</feature>
<feature type="compositionally biased region" description="Basic and acidic residues" evidence="2">
    <location>
        <begin position="17"/>
        <end position="33"/>
    </location>
</feature>
<feature type="compositionally biased region" description="Basic residues" evidence="2">
    <location>
        <begin position="34"/>
        <end position="43"/>
    </location>
</feature>
<accession>A0ABN7ASP9</accession>
<sequence>MDQQSKPKFDKKKWREKKYDRKVQAKDREDKQKFILKQKLQRQLKKENPSAYPLFNPDDLRSGAESSYQEKPRKLSQIKMAQLEYKKKQETKQKMREQRLKKKEEIAQALQNYRLKKLETNKVLNKKTKRGQPLMKGRMQLLFEKVKQTVGTSS</sequence>
<organism evidence="3 4">
    <name type="scientific">Nesidiocoris tenuis</name>
    <dbReference type="NCBI Taxonomy" id="355587"/>
    <lineage>
        <taxon>Eukaryota</taxon>
        <taxon>Metazoa</taxon>
        <taxon>Ecdysozoa</taxon>
        <taxon>Arthropoda</taxon>
        <taxon>Hexapoda</taxon>
        <taxon>Insecta</taxon>
        <taxon>Pterygota</taxon>
        <taxon>Neoptera</taxon>
        <taxon>Paraneoptera</taxon>
        <taxon>Hemiptera</taxon>
        <taxon>Heteroptera</taxon>
        <taxon>Panheteroptera</taxon>
        <taxon>Cimicomorpha</taxon>
        <taxon>Miridae</taxon>
        <taxon>Dicyphina</taxon>
        <taxon>Nesidiocoris</taxon>
    </lineage>
</organism>
<gene>
    <name evidence="3" type="ORF">NTJ_07176</name>
</gene>
<dbReference type="InterPro" id="IPR013730">
    <property type="entry name" value="Fyv7/TAP26"/>
</dbReference>
<dbReference type="EMBL" id="AP028913">
    <property type="protein sequence ID" value="BES94367.1"/>
    <property type="molecule type" value="Genomic_DNA"/>
</dbReference>
<protein>
    <submittedName>
        <fullName evidence="3">rRNA processing</fullName>
    </submittedName>
</protein>
<evidence type="ECO:0000313" key="3">
    <source>
        <dbReference type="EMBL" id="BES94367.1"/>
    </source>
</evidence>
<evidence type="ECO:0000256" key="1">
    <source>
        <dbReference type="SAM" id="Coils"/>
    </source>
</evidence>
<keyword evidence="4" id="KW-1185">Reference proteome</keyword>
<name>A0ABN7ASP9_9HEMI</name>
<feature type="coiled-coil region" evidence="1">
    <location>
        <begin position="78"/>
        <end position="112"/>
    </location>
</feature>
<evidence type="ECO:0000256" key="2">
    <source>
        <dbReference type="SAM" id="MobiDB-lite"/>
    </source>
</evidence>
<reference evidence="3 4" key="1">
    <citation type="submission" date="2023-09" db="EMBL/GenBank/DDBJ databases">
        <title>Nesidiocoris tenuis whole genome shotgun sequence.</title>
        <authorList>
            <person name="Shibata T."/>
            <person name="Shimoda M."/>
            <person name="Kobayashi T."/>
            <person name="Uehara T."/>
        </authorList>
    </citation>
    <scope>NUCLEOTIDE SEQUENCE [LARGE SCALE GENOMIC DNA]</scope>
    <source>
        <strain evidence="3 4">Japan</strain>
    </source>
</reference>
<evidence type="ECO:0000313" key="4">
    <source>
        <dbReference type="Proteomes" id="UP001307889"/>
    </source>
</evidence>
<proteinExistence type="predicted"/>